<proteinExistence type="predicted"/>
<sequence length="106" mass="10723">MQGEDAQPYELGQLAGVTVPSLGQQLWRGPAYWDFTSEGMASAFAHGSAANAARRSPAPQEISEVCLQVGEVGDVGAEVLAPHALEPDGAVVPAGGDIGGLGAEHA</sequence>
<keyword evidence="2" id="KW-1185">Reference proteome</keyword>
<gene>
    <name evidence="1" type="ORF">ACFO9E_05665</name>
</gene>
<name>A0ABV9G3A1_9ACTN</name>
<reference evidence="2" key="1">
    <citation type="journal article" date="2019" name="Int. J. Syst. Evol. Microbiol.">
        <title>The Global Catalogue of Microorganisms (GCM) 10K type strain sequencing project: providing services to taxonomists for standard genome sequencing and annotation.</title>
        <authorList>
            <consortium name="The Broad Institute Genomics Platform"/>
            <consortium name="The Broad Institute Genome Sequencing Center for Infectious Disease"/>
            <person name="Wu L."/>
            <person name="Ma J."/>
        </authorList>
    </citation>
    <scope>NUCLEOTIDE SEQUENCE [LARGE SCALE GENOMIC DNA]</scope>
    <source>
        <strain evidence="2">CGMCC 4.7139</strain>
    </source>
</reference>
<dbReference type="Proteomes" id="UP001595993">
    <property type="component" value="Unassembled WGS sequence"/>
</dbReference>
<accession>A0ABV9G3A1</accession>
<evidence type="ECO:0000313" key="1">
    <source>
        <dbReference type="EMBL" id="MFC4607306.1"/>
    </source>
</evidence>
<dbReference type="EMBL" id="JBHSFE010000006">
    <property type="protein sequence ID" value="MFC4607306.1"/>
    <property type="molecule type" value="Genomic_DNA"/>
</dbReference>
<comment type="caution">
    <text evidence="1">The sequence shown here is derived from an EMBL/GenBank/DDBJ whole genome shotgun (WGS) entry which is preliminary data.</text>
</comment>
<evidence type="ECO:0000313" key="2">
    <source>
        <dbReference type="Proteomes" id="UP001595993"/>
    </source>
</evidence>
<dbReference type="RefSeq" id="WP_381192204.1">
    <property type="nucleotide sequence ID" value="NZ_JBHSFE010000006.1"/>
</dbReference>
<organism evidence="1 2">
    <name type="scientific">Streptomyces maoxianensis</name>
    <dbReference type="NCBI Taxonomy" id="1459942"/>
    <lineage>
        <taxon>Bacteria</taxon>
        <taxon>Bacillati</taxon>
        <taxon>Actinomycetota</taxon>
        <taxon>Actinomycetes</taxon>
        <taxon>Kitasatosporales</taxon>
        <taxon>Streptomycetaceae</taxon>
        <taxon>Streptomyces</taxon>
    </lineage>
</organism>
<protein>
    <submittedName>
        <fullName evidence="1">Uncharacterized protein</fullName>
    </submittedName>
</protein>